<organism evidence="3 4">
    <name type="scientific">Phaeocystidibacter luteus</name>
    <dbReference type="NCBI Taxonomy" id="911197"/>
    <lineage>
        <taxon>Bacteria</taxon>
        <taxon>Pseudomonadati</taxon>
        <taxon>Bacteroidota</taxon>
        <taxon>Flavobacteriia</taxon>
        <taxon>Flavobacteriales</taxon>
        <taxon>Phaeocystidibacteraceae</taxon>
        <taxon>Phaeocystidibacter</taxon>
    </lineage>
</organism>
<evidence type="ECO:0000313" key="4">
    <source>
        <dbReference type="Proteomes" id="UP000468650"/>
    </source>
</evidence>
<protein>
    <submittedName>
        <fullName evidence="3">PorV/PorQ family protein</fullName>
    </submittedName>
</protein>
<reference evidence="3 4" key="1">
    <citation type="submission" date="2019-09" db="EMBL/GenBank/DDBJ databases">
        <title>Genomes of family Cryomorphaceae.</title>
        <authorList>
            <person name="Bowman J.P."/>
        </authorList>
    </citation>
    <scope>NUCLEOTIDE SEQUENCE [LARGE SCALE GENOMIC DNA]</scope>
    <source>
        <strain evidence="3 4">LMG 25704</strain>
    </source>
</reference>
<dbReference type="SUPFAM" id="SSF56935">
    <property type="entry name" value="Porins"/>
    <property type="match status" value="1"/>
</dbReference>
<gene>
    <name evidence="3" type="ORF">F8C67_05580</name>
</gene>
<dbReference type="NCBIfam" id="NF033709">
    <property type="entry name" value="PorV_fam"/>
    <property type="match status" value="1"/>
</dbReference>
<keyword evidence="1" id="KW-0732">Signal</keyword>
<keyword evidence="4" id="KW-1185">Reference proteome</keyword>
<dbReference type="AlphaFoldDB" id="A0A6N6RH55"/>
<evidence type="ECO:0000313" key="3">
    <source>
        <dbReference type="EMBL" id="KAB2813633.1"/>
    </source>
</evidence>
<dbReference type="OrthoDB" id="9809898at2"/>
<evidence type="ECO:0000256" key="1">
    <source>
        <dbReference type="SAM" id="SignalP"/>
    </source>
</evidence>
<comment type="caution">
    <text evidence="3">The sequence shown here is derived from an EMBL/GenBank/DDBJ whole genome shotgun (WGS) entry which is preliminary data.</text>
</comment>
<feature type="domain" description="Type IX secretion system protein PorV" evidence="2">
    <location>
        <begin position="34"/>
        <end position="165"/>
    </location>
</feature>
<feature type="chain" id="PRO_5026659336" evidence="1">
    <location>
        <begin position="20"/>
        <end position="334"/>
    </location>
</feature>
<dbReference type="RefSeq" id="WP_151666835.1">
    <property type="nucleotide sequence ID" value="NZ_WBVO01000003.1"/>
</dbReference>
<dbReference type="Gene3D" id="2.40.160.60">
    <property type="entry name" value="Outer membrane protein transport protein (OMPP1/FadL/TodX)"/>
    <property type="match status" value="1"/>
</dbReference>
<name>A0A6N6RH55_9FLAO</name>
<dbReference type="EMBL" id="WBVO01000003">
    <property type="protein sequence ID" value="KAB2813633.1"/>
    <property type="molecule type" value="Genomic_DNA"/>
</dbReference>
<sequence>MKKTTYILLLVLSGALAQAQLLPTYGGERAGLSALSFLKNDMSPRSQALGGASTALSGDAYAIYHNPAGMTNLDATAISLSHYFIGGGINQSWLSGIFPIDDASSIGASFNMLNSGALEERTEFQPNGTGRIFYANNASVGISYARQLSSQFEIGVTLKYIFEQLADYYNHTAAVDVGFLYQTDWKELQFSVLVRNFGGNSSLSGTYIASGFNRLQSGNLEDNTLPNVFSLGVSMVPYEEDRHRILTAIQLNHPNDNAENYRLGIEYEYMRILAVRAGYKINVTGQSWPTFGMGVRYPMGGHPVYFDYSINPTNHLGFQQNIGIRIELNKDLRE</sequence>
<feature type="signal peptide" evidence="1">
    <location>
        <begin position="1"/>
        <end position="19"/>
    </location>
</feature>
<proteinExistence type="predicted"/>
<dbReference type="InterPro" id="IPR045741">
    <property type="entry name" value="PorV"/>
</dbReference>
<evidence type="ECO:0000259" key="2">
    <source>
        <dbReference type="Pfam" id="PF19572"/>
    </source>
</evidence>
<dbReference type="Pfam" id="PF19572">
    <property type="entry name" value="PorV"/>
    <property type="match status" value="1"/>
</dbReference>
<dbReference type="Proteomes" id="UP000468650">
    <property type="component" value="Unassembled WGS sequence"/>
</dbReference>
<accession>A0A6N6RH55</accession>